<comment type="caution">
    <text evidence="16">The sequence shown here is derived from an EMBL/GenBank/DDBJ whole genome shotgun (WGS) entry which is preliminary data.</text>
</comment>
<comment type="similarity">
    <text evidence="3 15">Belongs to the protein kinase superfamily. KdkA/RfaP family.</text>
</comment>
<keyword evidence="5 15" id="KW-1003">Cell membrane</keyword>
<keyword evidence="9 15" id="KW-0418">Kinase</keyword>
<evidence type="ECO:0000256" key="10">
    <source>
        <dbReference type="ARBA" id="ARBA00022840"/>
    </source>
</evidence>
<dbReference type="GO" id="GO:0016301">
    <property type="term" value="F:kinase activity"/>
    <property type="evidence" value="ECO:0007669"/>
    <property type="project" value="UniProtKB-KW"/>
</dbReference>
<dbReference type="RefSeq" id="WP_344759314.1">
    <property type="nucleotide sequence ID" value="NZ_BAAAZU010000006.1"/>
</dbReference>
<evidence type="ECO:0000256" key="6">
    <source>
        <dbReference type="ARBA" id="ARBA00022519"/>
    </source>
</evidence>
<dbReference type="SUPFAM" id="SSF56112">
    <property type="entry name" value="Protein kinase-like (PK-like)"/>
    <property type="match status" value="1"/>
</dbReference>
<organism evidence="16 17">
    <name type="scientific">Luteimonas lutimaris</name>
    <dbReference type="NCBI Taxonomy" id="698645"/>
    <lineage>
        <taxon>Bacteria</taxon>
        <taxon>Pseudomonadati</taxon>
        <taxon>Pseudomonadota</taxon>
        <taxon>Gammaproteobacteria</taxon>
        <taxon>Lysobacterales</taxon>
        <taxon>Lysobacteraceae</taxon>
        <taxon>Luteimonas</taxon>
    </lineage>
</organism>
<evidence type="ECO:0000256" key="1">
    <source>
        <dbReference type="ARBA" id="ARBA00004515"/>
    </source>
</evidence>
<keyword evidence="12 15" id="KW-0472">Membrane</keyword>
<evidence type="ECO:0000256" key="7">
    <source>
        <dbReference type="ARBA" id="ARBA00022679"/>
    </source>
</evidence>
<dbReference type="Pfam" id="PF06293">
    <property type="entry name" value="Kdo"/>
    <property type="match status" value="1"/>
</dbReference>
<evidence type="ECO:0000256" key="4">
    <source>
        <dbReference type="ARBA" id="ARBA00011988"/>
    </source>
</evidence>
<evidence type="ECO:0000256" key="13">
    <source>
        <dbReference type="ARBA" id="ARBA00029511"/>
    </source>
</evidence>
<accession>A0ABP7MF57</accession>
<evidence type="ECO:0000256" key="3">
    <source>
        <dbReference type="ARBA" id="ARBA00010327"/>
    </source>
</evidence>
<keyword evidence="6 15" id="KW-0997">Cell inner membrane</keyword>
<keyword evidence="8 15" id="KW-0547">Nucleotide-binding</keyword>
<keyword evidence="11 15" id="KW-0448">Lipopolysaccharide biosynthesis</keyword>
<dbReference type="InterPro" id="IPR011009">
    <property type="entry name" value="Kinase-like_dom_sf"/>
</dbReference>
<protein>
    <recommendedName>
        <fullName evidence="13 15">3-deoxy-D-manno-octulosonic acid kinase</fullName>
        <shortName evidence="15">Kdo kinase</shortName>
        <ecNumber evidence="4 15">2.7.1.166</ecNumber>
    </recommendedName>
</protein>
<keyword evidence="10 15" id="KW-0067">ATP-binding</keyword>
<evidence type="ECO:0000256" key="9">
    <source>
        <dbReference type="ARBA" id="ARBA00022777"/>
    </source>
</evidence>
<reference evidence="17" key="1">
    <citation type="journal article" date="2019" name="Int. J. Syst. Evol. Microbiol.">
        <title>The Global Catalogue of Microorganisms (GCM) 10K type strain sequencing project: providing services to taxonomists for standard genome sequencing and annotation.</title>
        <authorList>
            <consortium name="The Broad Institute Genomics Platform"/>
            <consortium name="The Broad Institute Genome Sequencing Center for Infectious Disease"/>
            <person name="Wu L."/>
            <person name="Ma J."/>
        </authorList>
    </citation>
    <scope>NUCLEOTIDE SEQUENCE [LARGE SCALE GENOMIC DNA]</scope>
    <source>
        <strain evidence="17">JCM 16916</strain>
    </source>
</reference>
<feature type="active site" evidence="15">
    <location>
        <position position="178"/>
    </location>
</feature>
<dbReference type="InterPro" id="IPR022826">
    <property type="entry name" value="KDO_kinase"/>
</dbReference>
<evidence type="ECO:0000313" key="16">
    <source>
        <dbReference type="EMBL" id="GAA3921933.1"/>
    </source>
</evidence>
<gene>
    <name evidence="15" type="primary">kdkA</name>
    <name evidence="16" type="ORF">GCM10022229_14620</name>
</gene>
<comment type="function">
    <text evidence="15">Catalyzes the ATP-dependent phosphorylation of the 3-deoxy-D-manno-octulosonic acid (Kdo) residue in Kdo-lipid IV(A) at the 4-OH position.</text>
</comment>
<comment type="subcellular location">
    <subcellularLocation>
        <location evidence="1 15">Cell inner membrane</location>
        <topology evidence="1 15">Peripheral membrane protein</topology>
        <orientation evidence="1 15">Cytoplasmic side</orientation>
    </subcellularLocation>
</comment>
<name>A0ABP7MF57_9GAMM</name>
<evidence type="ECO:0000256" key="15">
    <source>
        <dbReference type="HAMAP-Rule" id="MF_00521"/>
    </source>
</evidence>
<dbReference type="HAMAP" id="MF_00521">
    <property type="entry name" value="KDO_kinase"/>
    <property type="match status" value="1"/>
</dbReference>
<keyword evidence="17" id="KW-1185">Reference proteome</keyword>
<evidence type="ECO:0000256" key="12">
    <source>
        <dbReference type="ARBA" id="ARBA00023136"/>
    </source>
</evidence>
<evidence type="ECO:0000256" key="8">
    <source>
        <dbReference type="ARBA" id="ARBA00022741"/>
    </source>
</evidence>
<evidence type="ECO:0000256" key="5">
    <source>
        <dbReference type="ARBA" id="ARBA00022475"/>
    </source>
</evidence>
<dbReference type="EMBL" id="BAAAZU010000006">
    <property type="protein sequence ID" value="GAA3921933.1"/>
    <property type="molecule type" value="Genomic_DNA"/>
</dbReference>
<comment type="pathway">
    <text evidence="2 15">Bacterial outer membrane biogenesis; LPS core biosynthesis.</text>
</comment>
<sequence length="254" mass="29058">MAAFDATESLTPFRAGRGDRGIGSILFDGTQLRQVDPRWFNPEAWGDRAQRVGEGGRGGAWYIDASHGPCVLRQYLRGGWAAKFSRDRYLWRDADHVRSFAEFRLLRELLKQDLPVPRPIAAAYVREGMHYRAWILMERLLDVRSLGELATLDGHSAPWDEAGRLVARFHRAGLDHADLNAHNLLFDIDPAGQGWMIDFDRSKLRIPATGWREANLARLRRSLLKLRGHRSVADVEEDFARLRKGYDAQWDRGI</sequence>
<comment type="catalytic activity">
    <reaction evidence="14 15">
        <text>an alpha-Kdo-(2-&gt;6)-lipid IVA + ATP = a 4-O-phospho-alpha-Kdo-(2-&gt;6)-lipid IVA + ADP + H(+)</text>
        <dbReference type="Rhea" id="RHEA:74271"/>
        <dbReference type="ChEBI" id="CHEBI:15378"/>
        <dbReference type="ChEBI" id="CHEBI:30616"/>
        <dbReference type="ChEBI" id="CHEBI:176428"/>
        <dbReference type="ChEBI" id="CHEBI:193140"/>
        <dbReference type="ChEBI" id="CHEBI:456216"/>
        <dbReference type="EC" id="2.7.1.166"/>
    </reaction>
</comment>
<dbReference type="EC" id="2.7.1.166" evidence="4 15"/>
<dbReference type="Proteomes" id="UP001501727">
    <property type="component" value="Unassembled WGS sequence"/>
</dbReference>
<keyword evidence="7 15" id="KW-0808">Transferase</keyword>
<proteinExistence type="inferred from homology"/>
<evidence type="ECO:0000256" key="14">
    <source>
        <dbReference type="ARBA" id="ARBA00034417"/>
    </source>
</evidence>
<evidence type="ECO:0000256" key="2">
    <source>
        <dbReference type="ARBA" id="ARBA00004713"/>
    </source>
</evidence>
<dbReference type="NCBIfam" id="NF002475">
    <property type="entry name" value="PRK01723.1"/>
    <property type="match status" value="1"/>
</dbReference>
<evidence type="ECO:0000256" key="11">
    <source>
        <dbReference type="ARBA" id="ARBA00022985"/>
    </source>
</evidence>
<dbReference type="Gene3D" id="1.10.510.10">
    <property type="entry name" value="Transferase(Phosphotransferase) domain 1"/>
    <property type="match status" value="1"/>
</dbReference>
<evidence type="ECO:0000313" key="17">
    <source>
        <dbReference type="Proteomes" id="UP001501727"/>
    </source>
</evidence>